<dbReference type="Proteomes" id="UP000248724">
    <property type="component" value="Unassembled WGS sequence"/>
</dbReference>
<evidence type="ECO:0000313" key="2">
    <source>
        <dbReference type="Proteomes" id="UP000248724"/>
    </source>
</evidence>
<organism evidence="1 2">
    <name type="scientific">Candidatus Aeolococcus gillhamiae</name>
    <dbReference type="NCBI Taxonomy" id="3127015"/>
    <lineage>
        <taxon>Bacteria</taxon>
        <taxon>Bacillati</taxon>
        <taxon>Candidatus Dormiibacterota</taxon>
        <taxon>Candidatus Dormibacteria</taxon>
        <taxon>Candidatus Aeolococcales</taxon>
        <taxon>Candidatus Aeolococcaceae</taxon>
        <taxon>Candidatus Aeolococcus</taxon>
    </lineage>
</organism>
<dbReference type="GO" id="GO:0008483">
    <property type="term" value="F:transaminase activity"/>
    <property type="evidence" value="ECO:0007669"/>
    <property type="project" value="UniProtKB-KW"/>
</dbReference>
<dbReference type="InterPro" id="IPR015421">
    <property type="entry name" value="PyrdxlP-dep_Trfase_major"/>
</dbReference>
<keyword evidence="1" id="KW-0032">Aminotransferase</keyword>
<feature type="non-terminal residue" evidence="1">
    <location>
        <position position="121"/>
    </location>
</feature>
<dbReference type="InterPro" id="IPR015424">
    <property type="entry name" value="PyrdxlP-dep_Trfase"/>
</dbReference>
<reference evidence="1 2" key="1">
    <citation type="journal article" date="2017" name="Nature">
        <title>Atmospheric trace gases support primary production in Antarctic desert surface soil.</title>
        <authorList>
            <person name="Ji M."/>
            <person name="Greening C."/>
            <person name="Vanwonterghem I."/>
            <person name="Carere C.R."/>
            <person name="Bay S.K."/>
            <person name="Steen J.A."/>
            <person name="Montgomery K."/>
            <person name="Lines T."/>
            <person name="Beardall J."/>
            <person name="van Dorst J."/>
            <person name="Snape I."/>
            <person name="Stott M.B."/>
            <person name="Hugenholtz P."/>
            <person name="Ferrari B.C."/>
        </authorList>
    </citation>
    <scope>NUCLEOTIDE SEQUENCE [LARGE SCALE GENOMIC DNA]</scope>
    <source>
        <strain evidence="1">RRmetagenome_bin12</strain>
    </source>
</reference>
<accession>A0A2W6AJ32</accession>
<gene>
    <name evidence="1" type="ORF">DLM65_14970</name>
</gene>
<keyword evidence="1" id="KW-0808">Transferase</keyword>
<dbReference type="AlphaFoldDB" id="A0A2W6AJ32"/>
<sequence>MPVSRRTKRVLETLSPFLEGMIGQDRSHPNPCDFMAGNPQEIAGREYVETLQKWLEPKNPQWFGYGTPTQPAQEAAAEGLTAELGINFEPADILLCRGAHAGLAGILNLVVDPGDEVIVPA</sequence>
<protein>
    <submittedName>
        <fullName evidence="1">Aminotransferase</fullName>
    </submittedName>
</protein>
<evidence type="ECO:0000313" key="1">
    <source>
        <dbReference type="EMBL" id="PZR77741.1"/>
    </source>
</evidence>
<dbReference type="SUPFAM" id="SSF53383">
    <property type="entry name" value="PLP-dependent transferases"/>
    <property type="match status" value="1"/>
</dbReference>
<name>A0A2W6AJ32_9BACT</name>
<proteinExistence type="predicted"/>
<dbReference type="Gene3D" id="3.40.640.10">
    <property type="entry name" value="Type I PLP-dependent aspartate aminotransferase-like (Major domain)"/>
    <property type="match status" value="1"/>
</dbReference>
<dbReference type="EMBL" id="QHBU01000284">
    <property type="protein sequence ID" value="PZR77741.1"/>
    <property type="molecule type" value="Genomic_DNA"/>
</dbReference>
<comment type="caution">
    <text evidence="1">The sequence shown here is derived from an EMBL/GenBank/DDBJ whole genome shotgun (WGS) entry which is preliminary data.</text>
</comment>